<dbReference type="Gene3D" id="1.20.1600.10">
    <property type="entry name" value="Outer membrane efflux proteins (OEP)"/>
    <property type="match status" value="1"/>
</dbReference>
<evidence type="ECO:0000256" key="1">
    <source>
        <dbReference type="ARBA" id="ARBA00004442"/>
    </source>
</evidence>
<keyword evidence="8" id="KW-1133">Transmembrane helix</keyword>
<dbReference type="InterPro" id="IPR003423">
    <property type="entry name" value="OMP_efflux"/>
</dbReference>
<dbReference type="EMBL" id="QHKM01000002">
    <property type="protein sequence ID" value="RAK68242.1"/>
    <property type="molecule type" value="Genomic_DNA"/>
</dbReference>
<sequence length="525" mass="58202">MHVTAQRSALPFCAMKTLSFYLDVLRLWLLMVSIVALLLLIFAPKVLLAQELPAAGRPPQAVLTLPQVIDLTLVQSAVAKQAHTNRETSLWQYRSFRADYKPLLAIDGVLPNYSRTILAVQQPDGTTNFRYVRINTSNVGATVTQGIGLTGGKVTVGSTLQRFDSFEGAGQRLYNSNPVAIGLSQPLGGFNQLSWNKRIEPLRYQESQRQYVEERETIARRVTELYFDVLLQQVNAQVARQNLRASEELLRTGREKSKLGRLSENDLLLLELNLLGARQAEMQASVDAQNAALQLKGYTGLTIDPTAALDVPGAAPLPGVTPAAALQQARQYRREGLMFQRRLLEADRNVAQVKGTTGFQANLTASFGLTSSAEQLSGSYINPADQQQVRLGFAVPIVDWGKTRAAVKTAELARQQARVTVEQEQLTFEQSVLSQAGQVDLLNQQLQLAARADTLAQRRYDIAQATYKVGRITLNDLNIAQGEKDRAKRSYVAALRACWVAYFQLRTLTLYDFERQQPLVTAQAE</sequence>
<accession>A0A328BL94</accession>
<organism evidence="9 10">
    <name type="scientific">Hymenobacter edaphi</name>
    <dbReference type="NCBI Taxonomy" id="2211146"/>
    <lineage>
        <taxon>Bacteria</taxon>
        <taxon>Pseudomonadati</taxon>
        <taxon>Bacteroidota</taxon>
        <taxon>Cytophagia</taxon>
        <taxon>Cytophagales</taxon>
        <taxon>Hymenobacteraceae</taxon>
        <taxon>Hymenobacter</taxon>
    </lineage>
</organism>
<comment type="subcellular location">
    <subcellularLocation>
        <location evidence="1">Cell outer membrane</location>
    </subcellularLocation>
</comment>
<dbReference type="GO" id="GO:0015562">
    <property type="term" value="F:efflux transmembrane transporter activity"/>
    <property type="evidence" value="ECO:0007669"/>
    <property type="project" value="InterPro"/>
</dbReference>
<evidence type="ECO:0000256" key="2">
    <source>
        <dbReference type="ARBA" id="ARBA00007613"/>
    </source>
</evidence>
<keyword evidence="6 8" id="KW-0472">Membrane</keyword>
<dbReference type="GO" id="GO:1990281">
    <property type="term" value="C:efflux pump complex"/>
    <property type="evidence" value="ECO:0007669"/>
    <property type="project" value="TreeGrafter"/>
</dbReference>
<gene>
    <name evidence="9" type="ORF">DLM85_09435</name>
</gene>
<dbReference type="OrthoDB" id="940457at2"/>
<protein>
    <recommendedName>
        <fullName evidence="11">TolC family protein</fullName>
    </recommendedName>
</protein>
<feature type="transmembrane region" description="Helical" evidence="8">
    <location>
        <begin position="20"/>
        <end position="43"/>
    </location>
</feature>
<keyword evidence="7" id="KW-0998">Cell outer membrane</keyword>
<evidence type="ECO:0000256" key="5">
    <source>
        <dbReference type="ARBA" id="ARBA00022692"/>
    </source>
</evidence>
<evidence type="ECO:0000313" key="9">
    <source>
        <dbReference type="EMBL" id="RAK68242.1"/>
    </source>
</evidence>
<dbReference type="GO" id="GO:0009279">
    <property type="term" value="C:cell outer membrane"/>
    <property type="evidence" value="ECO:0007669"/>
    <property type="project" value="UniProtKB-SubCell"/>
</dbReference>
<evidence type="ECO:0000256" key="3">
    <source>
        <dbReference type="ARBA" id="ARBA00022448"/>
    </source>
</evidence>
<dbReference type="Proteomes" id="UP000248553">
    <property type="component" value="Unassembled WGS sequence"/>
</dbReference>
<proteinExistence type="inferred from homology"/>
<evidence type="ECO:0000313" key="10">
    <source>
        <dbReference type="Proteomes" id="UP000248553"/>
    </source>
</evidence>
<comment type="caution">
    <text evidence="9">The sequence shown here is derived from an EMBL/GenBank/DDBJ whole genome shotgun (WGS) entry which is preliminary data.</text>
</comment>
<evidence type="ECO:0000256" key="8">
    <source>
        <dbReference type="SAM" id="Phobius"/>
    </source>
</evidence>
<evidence type="ECO:0008006" key="11">
    <source>
        <dbReference type="Google" id="ProtNLM"/>
    </source>
</evidence>
<evidence type="ECO:0000256" key="7">
    <source>
        <dbReference type="ARBA" id="ARBA00023237"/>
    </source>
</evidence>
<dbReference type="PANTHER" id="PTHR30026:SF20">
    <property type="entry name" value="OUTER MEMBRANE PROTEIN TOLC"/>
    <property type="match status" value="1"/>
</dbReference>
<dbReference type="Pfam" id="PF02321">
    <property type="entry name" value="OEP"/>
    <property type="match status" value="2"/>
</dbReference>
<dbReference type="GO" id="GO:0015288">
    <property type="term" value="F:porin activity"/>
    <property type="evidence" value="ECO:0007669"/>
    <property type="project" value="TreeGrafter"/>
</dbReference>
<keyword evidence="3" id="KW-0813">Transport</keyword>
<name>A0A328BL94_9BACT</name>
<keyword evidence="5 8" id="KW-0812">Transmembrane</keyword>
<reference evidence="10" key="1">
    <citation type="submission" date="2018-05" db="EMBL/GenBank/DDBJ databases">
        <authorList>
            <person name="Nie L."/>
        </authorList>
    </citation>
    <scope>NUCLEOTIDE SEQUENCE [LARGE SCALE GENOMIC DNA]</scope>
    <source>
        <strain evidence="10">NL</strain>
    </source>
</reference>
<dbReference type="InterPro" id="IPR051906">
    <property type="entry name" value="TolC-like"/>
</dbReference>
<evidence type="ECO:0000256" key="4">
    <source>
        <dbReference type="ARBA" id="ARBA00022452"/>
    </source>
</evidence>
<dbReference type="SUPFAM" id="SSF56954">
    <property type="entry name" value="Outer membrane efflux proteins (OEP)"/>
    <property type="match status" value="1"/>
</dbReference>
<dbReference type="PANTHER" id="PTHR30026">
    <property type="entry name" value="OUTER MEMBRANE PROTEIN TOLC"/>
    <property type="match status" value="1"/>
</dbReference>
<dbReference type="AlphaFoldDB" id="A0A328BL94"/>
<comment type="similarity">
    <text evidence="2">Belongs to the outer membrane factor (OMF) (TC 1.B.17) family.</text>
</comment>
<keyword evidence="4" id="KW-1134">Transmembrane beta strand</keyword>
<evidence type="ECO:0000256" key="6">
    <source>
        <dbReference type="ARBA" id="ARBA00023136"/>
    </source>
</evidence>
<keyword evidence="10" id="KW-1185">Reference proteome</keyword>